<feature type="compositionally biased region" description="Basic and acidic residues" evidence="1">
    <location>
        <begin position="19"/>
        <end position="31"/>
    </location>
</feature>
<sequence length="81" mass="9196">MMGRIEYQLFPNQNSPVRGRTDRDSSVERHYGSKSLTSDIAHLDIGIVLVQHQSASGGIVGRYEDNTHNYYQINIILVYIS</sequence>
<comment type="caution">
    <text evidence="2">The sequence shown here is derived from an EMBL/GenBank/DDBJ whole genome shotgun (WGS) entry which is preliminary data.</text>
</comment>
<dbReference type="EMBL" id="BDGB01000103">
    <property type="protein sequence ID" value="GAW72935.1"/>
    <property type="molecule type" value="Genomic_DNA"/>
</dbReference>
<dbReference type="Proteomes" id="UP000214739">
    <property type="component" value="Unassembled WGS sequence"/>
</dbReference>
<name>A0A224VDB3_9LACO</name>
<reference evidence="2 3" key="1">
    <citation type="journal article" date="2017" name="Biosci Microbiota Food Health">
        <title>Genomic characterization reconfirms the taxonomic status of Lactobacillus parakefiri.</title>
        <authorList>
            <person name="Tanizawa Y."/>
            <person name="Kobayashi H."/>
            <person name="Kaminuma E."/>
            <person name="Sakamoto M."/>
            <person name="Ohkuma M."/>
            <person name="Nakamura Y."/>
            <person name="Arita M."/>
            <person name="Tohno M."/>
        </authorList>
    </citation>
    <scope>NUCLEOTIDE SEQUENCE [LARGE SCALE GENOMIC DNA]</scope>
    <source>
        <strain evidence="2 3">JCM 8573</strain>
    </source>
</reference>
<evidence type="ECO:0000313" key="2">
    <source>
        <dbReference type="EMBL" id="GAW72935.1"/>
    </source>
</evidence>
<evidence type="ECO:0000256" key="1">
    <source>
        <dbReference type="SAM" id="MobiDB-lite"/>
    </source>
</evidence>
<gene>
    <name evidence="2" type="ORF">LPKJCM_02068</name>
</gene>
<feature type="region of interest" description="Disordered" evidence="1">
    <location>
        <begin position="12"/>
        <end position="31"/>
    </location>
</feature>
<dbReference type="AlphaFoldDB" id="A0A224VDB3"/>
<accession>A0A224VDB3</accession>
<protein>
    <submittedName>
        <fullName evidence="2">Uncharacterized protein</fullName>
    </submittedName>
</protein>
<evidence type="ECO:0000313" key="3">
    <source>
        <dbReference type="Proteomes" id="UP000214739"/>
    </source>
</evidence>
<organism evidence="2 3">
    <name type="scientific">Lentilactobacillus parakefiri</name>
    <dbReference type="NCBI Taxonomy" id="152332"/>
    <lineage>
        <taxon>Bacteria</taxon>
        <taxon>Bacillati</taxon>
        <taxon>Bacillota</taxon>
        <taxon>Bacilli</taxon>
        <taxon>Lactobacillales</taxon>
        <taxon>Lactobacillaceae</taxon>
        <taxon>Lentilactobacillus</taxon>
    </lineage>
</organism>
<proteinExistence type="predicted"/>